<dbReference type="RefSeq" id="WP_311583397.1">
    <property type="nucleotide sequence ID" value="NZ_JAVRIF010000008.1"/>
</dbReference>
<accession>A0ABU3A4L0</accession>
<keyword evidence="6" id="KW-1185">Reference proteome</keyword>
<evidence type="ECO:0000256" key="3">
    <source>
        <dbReference type="SAM" id="Phobius"/>
    </source>
</evidence>
<gene>
    <name evidence="5" type="ORF">RM573_14150</name>
</gene>
<reference evidence="5 6" key="1">
    <citation type="submission" date="2023-09" db="EMBL/GenBank/DDBJ databases">
        <authorList>
            <person name="Rey-Velasco X."/>
        </authorList>
    </citation>
    <scope>NUCLEOTIDE SEQUENCE [LARGE SCALE GENOMIC DNA]</scope>
    <source>
        <strain evidence="5 6">W431</strain>
    </source>
</reference>
<evidence type="ECO:0000256" key="2">
    <source>
        <dbReference type="PROSITE-ProRule" id="PRU01091"/>
    </source>
</evidence>
<dbReference type="SMART" id="SM00862">
    <property type="entry name" value="Trans_reg_C"/>
    <property type="match status" value="1"/>
</dbReference>
<evidence type="ECO:0000313" key="6">
    <source>
        <dbReference type="Proteomes" id="UP001266357"/>
    </source>
</evidence>
<proteinExistence type="predicted"/>
<dbReference type="PANTHER" id="PTHR36842:SF1">
    <property type="entry name" value="PROTEIN TOLB"/>
    <property type="match status" value="1"/>
</dbReference>
<dbReference type="InterPro" id="IPR016032">
    <property type="entry name" value="Sig_transdc_resp-reg_C-effctor"/>
</dbReference>
<dbReference type="Gene3D" id="2.120.10.30">
    <property type="entry name" value="TolB, C-terminal domain"/>
    <property type="match status" value="2"/>
</dbReference>
<dbReference type="InterPro" id="IPR001867">
    <property type="entry name" value="OmpR/PhoB-type_DNA-bd"/>
</dbReference>
<keyword evidence="3" id="KW-0472">Membrane</keyword>
<dbReference type="PROSITE" id="PS51755">
    <property type="entry name" value="OMPR_PHOB"/>
    <property type="match status" value="1"/>
</dbReference>
<keyword evidence="1 2" id="KW-0238">DNA-binding</keyword>
<keyword evidence="3" id="KW-1133">Transmembrane helix</keyword>
<dbReference type="SUPFAM" id="SSF82171">
    <property type="entry name" value="DPP6 N-terminal domain-like"/>
    <property type="match status" value="2"/>
</dbReference>
<dbReference type="EMBL" id="JAVRIF010000008">
    <property type="protein sequence ID" value="MDT0604745.1"/>
    <property type="molecule type" value="Genomic_DNA"/>
</dbReference>
<feature type="domain" description="OmpR/PhoB-type" evidence="4">
    <location>
        <begin position="1"/>
        <end position="98"/>
    </location>
</feature>
<keyword evidence="3" id="KW-0812">Transmembrane</keyword>
<evidence type="ECO:0000313" key="5">
    <source>
        <dbReference type="EMBL" id="MDT0604745.1"/>
    </source>
</evidence>
<dbReference type="PANTHER" id="PTHR36842">
    <property type="entry name" value="PROTEIN TOLB HOMOLOG"/>
    <property type="match status" value="1"/>
</dbReference>
<sequence length="683" mass="78965">MRWKIEGFEFSEQHQTLHNEQNMVRIEPMVGELLTYFCRHPYQVISKQQLLDNVWHGRYVSDNTVSKLITKLRKVLQDDARNPQFIVTIPKRGYRFIASATQLTDSTDFLTKQDISYPKRWFDKRVQLLLLPLIFASLFWFYFSDHSPTNTFISAKAVTTDIGSEYFPSFAQDGIRFAYMNNDGEKFKLFVKNIFSGEQVEINHGEENGVGPGSWNDKGTKLVYLVGSPEKCQYFIREFDGLVMSKPTLIHTCKAGSYGAIKFTHDDNIVIFSESPGLNKPYSLYSLDINSGQTRWLPQPDLHLNGNSQFDLHPTENKLLISSPNQQQWEGFYQLDLETQQLTLLFKLNAYICCGIWSHDGKHVVMMGEHPAREIVQYSLNGSDKTILFTSSQQLHRPERHSNGVDYAFSVFEHDVNVDEYKISEDKTQSILNDTFDERLAVLSPSTKQVAYISLTTGNEELWLYDRETKKKKKITQFADGRHYIDLTWSPKEQSIAGVTLNSIHVINTTTGETKVLPLPEKEFRGVSFKSLNIISFSIKLDSNWQVVEFNLDDNSMKRIDSKWRSIQYTSTTDNWLWNDQDGNWYHGEDATPLLLPKHNVNPFYGRQFNVKKSENRVAFYDPIESKINIYDIESDKTVTTLYNQVGHFSLVGDVVLFSKNSSKINESDIYQTYNNSPKQTWN</sequence>
<evidence type="ECO:0000259" key="4">
    <source>
        <dbReference type="PROSITE" id="PS51755"/>
    </source>
</evidence>
<dbReference type="InterPro" id="IPR036388">
    <property type="entry name" value="WH-like_DNA-bd_sf"/>
</dbReference>
<dbReference type="Pfam" id="PF00486">
    <property type="entry name" value="Trans_reg_C"/>
    <property type="match status" value="1"/>
</dbReference>
<evidence type="ECO:0000256" key="1">
    <source>
        <dbReference type="ARBA" id="ARBA00023125"/>
    </source>
</evidence>
<dbReference type="InterPro" id="IPR011042">
    <property type="entry name" value="6-blade_b-propeller_TolB-like"/>
</dbReference>
<dbReference type="Gene3D" id="1.10.10.10">
    <property type="entry name" value="Winged helix-like DNA-binding domain superfamily/Winged helix DNA-binding domain"/>
    <property type="match status" value="1"/>
</dbReference>
<dbReference type="Proteomes" id="UP001266357">
    <property type="component" value="Unassembled WGS sequence"/>
</dbReference>
<comment type="caution">
    <text evidence="5">The sequence shown here is derived from an EMBL/GenBank/DDBJ whole genome shotgun (WGS) entry which is preliminary data.</text>
</comment>
<protein>
    <submittedName>
        <fullName evidence="5">Winged helix-turn-helix domain-containing protein</fullName>
    </submittedName>
</protein>
<dbReference type="SUPFAM" id="SSF46894">
    <property type="entry name" value="C-terminal effector domain of the bipartite response regulators"/>
    <property type="match status" value="1"/>
</dbReference>
<dbReference type="CDD" id="cd00383">
    <property type="entry name" value="trans_reg_C"/>
    <property type="match status" value="1"/>
</dbReference>
<organism evidence="5 6">
    <name type="scientific">Thalassotalea castellviae</name>
    <dbReference type="NCBI Taxonomy" id="3075612"/>
    <lineage>
        <taxon>Bacteria</taxon>
        <taxon>Pseudomonadati</taxon>
        <taxon>Pseudomonadota</taxon>
        <taxon>Gammaproteobacteria</taxon>
        <taxon>Alteromonadales</taxon>
        <taxon>Colwelliaceae</taxon>
        <taxon>Thalassotalea</taxon>
    </lineage>
</organism>
<feature type="transmembrane region" description="Helical" evidence="3">
    <location>
        <begin position="126"/>
        <end position="143"/>
    </location>
</feature>
<feature type="DNA-binding region" description="OmpR/PhoB-type" evidence="2">
    <location>
        <begin position="1"/>
        <end position="98"/>
    </location>
</feature>
<name>A0ABU3A4L0_9GAMM</name>